<protein>
    <submittedName>
        <fullName evidence="6">Long polar fimbrial protein LpfE</fullName>
    </submittedName>
</protein>
<dbReference type="Pfam" id="PF00419">
    <property type="entry name" value="Fimbrial"/>
    <property type="match status" value="1"/>
</dbReference>
<gene>
    <name evidence="6" type="primary">lpfE</name>
    <name evidence="6" type="ORF">KQV47_09715</name>
</gene>
<dbReference type="SUPFAM" id="SSF49401">
    <property type="entry name" value="Bacterial adhesins"/>
    <property type="match status" value="1"/>
</dbReference>
<organism evidence="6 7">
    <name type="scientific">Enterobacter sichuanensis</name>
    <dbReference type="NCBI Taxonomy" id="2071710"/>
    <lineage>
        <taxon>Bacteria</taxon>
        <taxon>Pseudomonadati</taxon>
        <taxon>Pseudomonadota</taxon>
        <taxon>Gammaproteobacteria</taxon>
        <taxon>Enterobacterales</taxon>
        <taxon>Enterobacteriaceae</taxon>
        <taxon>Enterobacter</taxon>
        <taxon>Enterobacter cloacae complex</taxon>
    </lineage>
</organism>
<name>A0ABS6GFK8_9ENTR</name>
<sequence>MKMINAIIYGGLLISCGAWAIPVNIGSAGDVHFTISIRQGTCELEKDNIEVDMGSVILPRPVQAGRELNQKKFTIALKNCANVARTYVTMDGLADSTDPHLFALDSGGATGIALKIKTGGGVQQYPLSTDPTPLAHIIPTDGNNALEYIASYVTVSPDAKSGAANAMLTFSVVYE</sequence>
<accession>A0ABS6GFK8</accession>
<keyword evidence="7" id="KW-1185">Reference proteome</keyword>
<comment type="caution">
    <text evidence="6">The sequence shown here is derived from an EMBL/GenBank/DDBJ whole genome shotgun (WGS) entry which is preliminary data.</text>
</comment>
<dbReference type="InterPro" id="IPR036937">
    <property type="entry name" value="Adhesion_dom_fimbrial_sf"/>
</dbReference>
<evidence type="ECO:0000313" key="6">
    <source>
        <dbReference type="EMBL" id="MBU5924471.1"/>
    </source>
</evidence>
<keyword evidence="4" id="KW-0281">Fimbrium</keyword>
<comment type="similarity">
    <text evidence="2">Belongs to the fimbrial protein family.</text>
</comment>
<dbReference type="PROSITE" id="PS51257">
    <property type="entry name" value="PROKAR_LIPOPROTEIN"/>
    <property type="match status" value="1"/>
</dbReference>
<reference evidence="6 7" key="1">
    <citation type="submission" date="2021-06" db="EMBL/GenBank/DDBJ databases">
        <authorList>
            <person name="Stanton E."/>
        </authorList>
    </citation>
    <scope>NUCLEOTIDE SEQUENCE [LARGE SCALE GENOMIC DNA]</scope>
    <source>
        <strain evidence="6 7">2021EL-00146</strain>
    </source>
</reference>
<dbReference type="EMBL" id="JAHLTI010000005">
    <property type="protein sequence ID" value="MBU5924471.1"/>
    <property type="molecule type" value="Genomic_DNA"/>
</dbReference>
<dbReference type="InterPro" id="IPR050263">
    <property type="entry name" value="Bact_Fimbrial_Adh_Pro"/>
</dbReference>
<dbReference type="Gene3D" id="2.60.40.1090">
    <property type="entry name" value="Fimbrial-type adhesion domain"/>
    <property type="match status" value="1"/>
</dbReference>
<evidence type="ECO:0000256" key="2">
    <source>
        <dbReference type="ARBA" id="ARBA00006671"/>
    </source>
</evidence>
<dbReference type="InterPro" id="IPR008966">
    <property type="entry name" value="Adhesion_dom_sf"/>
</dbReference>
<dbReference type="PANTHER" id="PTHR33420">
    <property type="entry name" value="FIMBRIAL SUBUNIT ELFA-RELATED"/>
    <property type="match status" value="1"/>
</dbReference>
<evidence type="ECO:0000259" key="5">
    <source>
        <dbReference type="Pfam" id="PF00419"/>
    </source>
</evidence>
<proteinExistence type="inferred from homology"/>
<dbReference type="Proteomes" id="UP000787201">
    <property type="component" value="Unassembled WGS sequence"/>
</dbReference>
<evidence type="ECO:0000256" key="1">
    <source>
        <dbReference type="ARBA" id="ARBA00004561"/>
    </source>
</evidence>
<comment type="subcellular location">
    <subcellularLocation>
        <location evidence="1">Fimbrium</location>
    </subcellularLocation>
</comment>
<evidence type="ECO:0000256" key="4">
    <source>
        <dbReference type="ARBA" id="ARBA00023263"/>
    </source>
</evidence>
<evidence type="ECO:0000256" key="3">
    <source>
        <dbReference type="ARBA" id="ARBA00022729"/>
    </source>
</evidence>
<dbReference type="PANTHER" id="PTHR33420:SF12">
    <property type="entry name" value="FIMBRIN-LIKE PROTEIN FIMI-RELATED"/>
    <property type="match status" value="1"/>
</dbReference>
<keyword evidence="3" id="KW-0732">Signal</keyword>
<feature type="domain" description="Fimbrial-type adhesion" evidence="5">
    <location>
        <begin position="32"/>
        <end position="174"/>
    </location>
</feature>
<dbReference type="NCBIfam" id="NF011752">
    <property type="entry name" value="PRK15205.1"/>
    <property type="match status" value="1"/>
</dbReference>
<evidence type="ECO:0000313" key="7">
    <source>
        <dbReference type="Proteomes" id="UP000787201"/>
    </source>
</evidence>
<dbReference type="InterPro" id="IPR000259">
    <property type="entry name" value="Adhesion_dom_fimbrial"/>
</dbReference>